<organism evidence="2 3">
    <name type="scientific">Pseudonocardia oroxyli</name>
    <dbReference type="NCBI Taxonomy" id="366584"/>
    <lineage>
        <taxon>Bacteria</taxon>
        <taxon>Bacillati</taxon>
        <taxon>Actinomycetota</taxon>
        <taxon>Actinomycetes</taxon>
        <taxon>Pseudonocardiales</taxon>
        <taxon>Pseudonocardiaceae</taxon>
        <taxon>Pseudonocardia</taxon>
    </lineage>
</organism>
<dbReference type="OrthoDB" id="3577451at2"/>
<reference evidence="2 3" key="1">
    <citation type="submission" date="2016-10" db="EMBL/GenBank/DDBJ databases">
        <authorList>
            <person name="de Groot N.N."/>
        </authorList>
    </citation>
    <scope>NUCLEOTIDE SEQUENCE [LARGE SCALE GENOMIC DNA]</scope>
    <source>
        <strain evidence="2 3">CGMCC 4.3143</strain>
    </source>
</reference>
<accession>A0A1G7EI14</accession>
<keyword evidence="1" id="KW-1133">Transmembrane helix</keyword>
<gene>
    <name evidence="2" type="ORF">SAMN05216377_101384</name>
</gene>
<dbReference type="AlphaFoldDB" id="A0A1G7EI14"/>
<dbReference type="STRING" id="366584.SAMN05216377_101384"/>
<dbReference type="EMBL" id="FNBE01000001">
    <property type="protein sequence ID" value="SDE63304.1"/>
    <property type="molecule type" value="Genomic_DNA"/>
</dbReference>
<protein>
    <submittedName>
        <fullName evidence="2">Uncharacterized protein</fullName>
    </submittedName>
</protein>
<dbReference type="Proteomes" id="UP000198967">
    <property type="component" value="Unassembled WGS sequence"/>
</dbReference>
<evidence type="ECO:0000256" key="1">
    <source>
        <dbReference type="SAM" id="Phobius"/>
    </source>
</evidence>
<proteinExistence type="predicted"/>
<evidence type="ECO:0000313" key="2">
    <source>
        <dbReference type="EMBL" id="SDE63304.1"/>
    </source>
</evidence>
<evidence type="ECO:0000313" key="3">
    <source>
        <dbReference type="Proteomes" id="UP000198967"/>
    </source>
</evidence>
<keyword evidence="1" id="KW-0472">Membrane</keyword>
<feature type="transmembrane region" description="Helical" evidence="1">
    <location>
        <begin position="21"/>
        <end position="43"/>
    </location>
</feature>
<sequence length="241" mass="24561">MTRPDREDREPDGLFGPRGRRVLGWGAVVLVLMLLVVAGVRALSALSAPTAAPPVATGQVRLGPESGERVADYLARAAQTLPAPGTPALALVQLDAALTTTDAATLAGPLPVQQAVLRLPIPRVQTALRFEPIPSGAPLAAALDTARQRAGYAAEADAARLTGRPAAVARAEAQGYAQPCACVIALVVEGERAALDRLAATPGVRAVEAAPTGVTAPELALAPLLPEQTESADPLPDDGPV</sequence>
<keyword evidence="1" id="KW-0812">Transmembrane</keyword>
<dbReference type="RefSeq" id="WP_093075597.1">
    <property type="nucleotide sequence ID" value="NZ_FNBE01000001.1"/>
</dbReference>
<name>A0A1G7EI14_PSEOR</name>
<keyword evidence="3" id="KW-1185">Reference proteome</keyword>